<evidence type="ECO:0000313" key="3">
    <source>
        <dbReference type="Proteomes" id="UP001189429"/>
    </source>
</evidence>
<protein>
    <submittedName>
        <fullName evidence="2">Uncharacterized protein</fullName>
    </submittedName>
</protein>
<sequence length="163" mass="17468">MRLAALADTREGEHTPPVDRDAPSPVEEAAACKEFHLTQEAALYCGMGGFYRNSPAGPYARDADDAVARLLDLELAAGDVARLQHNIGIHVTQAVPADDQLHADRHAVDRGITSDESESARRALLGFADMAGDDGLLKTTRLNADDGVGGIVERALIRQLRND</sequence>
<comment type="caution">
    <text evidence="2">The sequence shown here is derived from an EMBL/GenBank/DDBJ whole genome shotgun (WGS) entry which is preliminary data.</text>
</comment>
<organism evidence="2 3">
    <name type="scientific">Prorocentrum cordatum</name>
    <dbReference type="NCBI Taxonomy" id="2364126"/>
    <lineage>
        <taxon>Eukaryota</taxon>
        <taxon>Sar</taxon>
        <taxon>Alveolata</taxon>
        <taxon>Dinophyceae</taxon>
        <taxon>Prorocentrales</taxon>
        <taxon>Prorocentraceae</taxon>
        <taxon>Prorocentrum</taxon>
    </lineage>
</organism>
<feature type="region of interest" description="Disordered" evidence="1">
    <location>
        <begin position="1"/>
        <end position="24"/>
    </location>
</feature>
<feature type="compositionally biased region" description="Basic and acidic residues" evidence="1">
    <location>
        <begin position="8"/>
        <end position="22"/>
    </location>
</feature>
<keyword evidence="3" id="KW-1185">Reference proteome</keyword>
<reference evidence="2" key="1">
    <citation type="submission" date="2023-10" db="EMBL/GenBank/DDBJ databases">
        <authorList>
            <person name="Chen Y."/>
            <person name="Shah S."/>
            <person name="Dougan E. K."/>
            <person name="Thang M."/>
            <person name="Chan C."/>
        </authorList>
    </citation>
    <scope>NUCLEOTIDE SEQUENCE [LARGE SCALE GENOMIC DNA]</scope>
</reference>
<gene>
    <name evidence="2" type="ORF">PCOR1329_LOCUS2530</name>
</gene>
<accession>A0ABN9PGY1</accession>
<feature type="non-terminal residue" evidence="2">
    <location>
        <position position="163"/>
    </location>
</feature>
<dbReference type="Proteomes" id="UP001189429">
    <property type="component" value="Unassembled WGS sequence"/>
</dbReference>
<evidence type="ECO:0000313" key="2">
    <source>
        <dbReference type="EMBL" id="CAK0791725.1"/>
    </source>
</evidence>
<proteinExistence type="predicted"/>
<dbReference type="EMBL" id="CAUYUJ010000640">
    <property type="protein sequence ID" value="CAK0791725.1"/>
    <property type="molecule type" value="Genomic_DNA"/>
</dbReference>
<name>A0ABN9PGY1_9DINO</name>
<evidence type="ECO:0000256" key="1">
    <source>
        <dbReference type="SAM" id="MobiDB-lite"/>
    </source>
</evidence>